<evidence type="ECO:0000313" key="2">
    <source>
        <dbReference type="Proteomes" id="UP000076407"/>
    </source>
</evidence>
<dbReference type="EnsemblMetazoa" id="AQUA015256-RA">
    <property type="protein sequence ID" value="AQUA015256-PA"/>
    <property type="gene ID" value="AQUA015256"/>
</dbReference>
<sequence>MPCNNVVFNGRVAYGGLIKALFRNRVTIKLPFVQFSSDPSSLSEYAPSRPKLPMPLLPVAAVWLTFGSGAVGCVADVSCSVTLATGGGAFGGGISFRLTTKLLSVVFFTPMLKLSSLRALLVANDGGPLVLAAAEVTVEVLLGLLPSDVVAVVASSCFSSLTSSTMISDATRFTVGLF</sequence>
<name>A0A182XTX5_ANOQN</name>
<dbReference type="AlphaFoldDB" id="A0A182XTX5"/>
<reference evidence="1" key="1">
    <citation type="submission" date="2020-05" db="UniProtKB">
        <authorList>
            <consortium name="EnsemblMetazoa"/>
        </authorList>
    </citation>
    <scope>IDENTIFICATION</scope>
    <source>
        <strain evidence="1">SANGQUA</strain>
    </source>
</reference>
<proteinExistence type="predicted"/>
<dbReference type="VEuPathDB" id="VectorBase:AQUA015256"/>
<organism evidence="1 2">
    <name type="scientific">Anopheles quadriannulatus</name>
    <name type="common">Mosquito</name>
    <dbReference type="NCBI Taxonomy" id="34691"/>
    <lineage>
        <taxon>Eukaryota</taxon>
        <taxon>Metazoa</taxon>
        <taxon>Ecdysozoa</taxon>
        <taxon>Arthropoda</taxon>
        <taxon>Hexapoda</taxon>
        <taxon>Insecta</taxon>
        <taxon>Pterygota</taxon>
        <taxon>Neoptera</taxon>
        <taxon>Endopterygota</taxon>
        <taxon>Diptera</taxon>
        <taxon>Nematocera</taxon>
        <taxon>Culicoidea</taxon>
        <taxon>Culicidae</taxon>
        <taxon>Anophelinae</taxon>
        <taxon>Anopheles</taxon>
    </lineage>
</organism>
<evidence type="ECO:0000313" key="1">
    <source>
        <dbReference type="EnsemblMetazoa" id="AQUA015256-PA"/>
    </source>
</evidence>
<protein>
    <submittedName>
        <fullName evidence="1">Uncharacterized protein</fullName>
    </submittedName>
</protein>
<dbReference type="Proteomes" id="UP000076407">
    <property type="component" value="Unassembled WGS sequence"/>
</dbReference>
<keyword evidence="2" id="KW-1185">Reference proteome</keyword>
<accession>A0A182XTX5</accession>